<dbReference type="InterPro" id="IPR000748">
    <property type="entry name" value="PsdUridine_synth_RsuA/RluB/E/F"/>
</dbReference>
<evidence type="ECO:0000259" key="4">
    <source>
        <dbReference type="Pfam" id="PF00849"/>
    </source>
</evidence>
<evidence type="ECO:0000313" key="6">
    <source>
        <dbReference type="Proteomes" id="UP001576780"/>
    </source>
</evidence>
<evidence type="ECO:0000313" key="5">
    <source>
        <dbReference type="EMBL" id="MFB2837542.1"/>
    </source>
</evidence>
<keyword evidence="2 3" id="KW-0413">Isomerase</keyword>
<keyword evidence="6" id="KW-1185">Reference proteome</keyword>
<comment type="similarity">
    <text evidence="1 3">Belongs to the pseudouridine synthase RsuA family.</text>
</comment>
<dbReference type="EC" id="5.4.99.-" evidence="3"/>
<proteinExistence type="inferred from homology"/>
<organism evidence="5 6">
    <name type="scientific">Floridaenema evergladense BLCC-F167</name>
    <dbReference type="NCBI Taxonomy" id="3153639"/>
    <lineage>
        <taxon>Bacteria</taxon>
        <taxon>Bacillati</taxon>
        <taxon>Cyanobacteriota</taxon>
        <taxon>Cyanophyceae</taxon>
        <taxon>Oscillatoriophycideae</taxon>
        <taxon>Aerosakkonematales</taxon>
        <taxon>Aerosakkonemataceae</taxon>
        <taxon>Floridanema</taxon>
        <taxon>Floridanema evergladense</taxon>
    </lineage>
</organism>
<protein>
    <recommendedName>
        <fullName evidence="3">Pseudouridine synthase</fullName>
        <ecNumber evidence="3">5.4.99.-</ecNumber>
    </recommendedName>
</protein>
<dbReference type="InterPro" id="IPR018496">
    <property type="entry name" value="PsdUridine_synth_RsuA/RluB_CS"/>
</dbReference>
<evidence type="ECO:0000256" key="1">
    <source>
        <dbReference type="ARBA" id="ARBA00008348"/>
    </source>
</evidence>
<dbReference type="Gene3D" id="3.30.70.580">
    <property type="entry name" value="Pseudouridine synthase I, catalytic domain, N-terminal subdomain"/>
    <property type="match status" value="1"/>
</dbReference>
<reference evidence="5 6" key="1">
    <citation type="submission" date="2024-09" db="EMBL/GenBank/DDBJ databases">
        <title>Floridaenema gen nov. (Aerosakkonemataceae, Aerosakkonematales ord. nov., Cyanobacteria) from benthic tropical and subtropical fresh waters, with the description of four new species.</title>
        <authorList>
            <person name="Moretto J.A."/>
            <person name="Berthold D.E."/>
            <person name="Lefler F.W."/>
            <person name="Huang I.-S."/>
            <person name="Laughinghouse H. IV."/>
        </authorList>
    </citation>
    <scope>NUCLEOTIDE SEQUENCE [LARGE SCALE GENOMIC DNA]</scope>
    <source>
        <strain evidence="5 6">BLCC-F167</strain>
    </source>
</reference>
<gene>
    <name evidence="5" type="ORF">ACE1CA_23685</name>
</gene>
<dbReference type="PANTHER" id="PTHR47683:SF2">
    <property type="entry name" value="RNA-BINDING S4 DOMAIN-CONTAINING PROTEIN"/>
    <property type="match status" value="1"/>
</dbReference>
<dbReference type="NCBIfam" id="TIGR00093">
    <property type="entry name" value="pseudouridine synthase"/>
    <property type="match status" value="1"/>
</dbReference>
<comment type="caution">
    <text evidence="5">The sequence shown here is derived from an EMBL/GenBank/DDBJ whole genome shotgun (WGS) entry which is preliminary data.</text>
</comment>
<dbReference type="Proteomes" id="UP001576780">
    <property type="component" value="Unassembled WGS sequence"/>
</dbReference>
<dbReference type="PANTHER" id="PTHR47683">
    <property type="entry name" value="PSEUDOURIDINE SYNTHASE FAMILY PROTEIN-RELATED"/>
    <property type="match status" value="1"/>
</dbReference>
<sequence>MVHKYILFYKPYNVLCQFTDENQDAHKIRQTLKDYISIPEIYPVGRLDQDSEGLLLLTNDGKLQHFLSDRRYKHPRTYWVQVEKIPEPIALNQLRQGVKVQDYQTRPALVKLLPDEPILPPRDPPIRFRKNVPTAWLEMTLTEGRNRQVRRMTAAVGYPTLRLVRVAIAHLRLDGLTSGEWRDLTLEELQPLLRLNKVN</sequence>
<feature type="domain" description="Pseudouridine synthase RsuA/RluA-like" evidence="4">
    <location>
        <begin position="4"/>
        <end position="155"/>
    </location>
</feature>
<evidence type="ECO:0000256" key="3">
    <source>
        <dbReference type="RuleBase" id="RU003887"/>
    </source>
</evidence>
<dbReference type="InterPro" id="IPR006145">
    <property type="entry name" value="PsdUridine_synth_RsuA/RluA"/>
</dbReference>
<dbReference type="Pfam" id="PF00849">
    <property type="entry name" value="PseudoU_synth_2"/>
    <property type="match status" value="1"/>
</dbReference>
<evidence type="ECO:0000256" key="2">
    <source>
        <dbReference type="ARBA" id="ARBA00023235"/>
    </source>
</evidence>
<name>A0ABV4WRN6_9CYAN</name>
<dbReference type="SUPFAM" id="SSF55120">
    <property type="entry name" value="Pseudouridine synthase"/>
    <property type="match status" value="1"/>
</dbReference>
<dbReference type="EMBL" id="JBHFNT010000215">
    <property type="protein sequence ID" value="MFB2837542.1"/>
    <property type="molecule type" value="Genomic_DNA"/>
</dbReference>
<dbReference type="PROSITE" id="PS01149">
    <property type="entry name" value="PSI_RSU"/>
    <property type="match status" value="1"/>
</dbReference>
<dbReference type="InterPro" id="IPR050343">
    <property type="entry name" value="RsuA_PseudoU_synthase"/>
</dbReference>
<dbReference type="InterPro" id="IPR020094">
    <property type="entry name" value="TruA/RsuA/RluB/E/F_N"/>
</dbReference>
<dbReference type="Gene3D" id="3.30.70.1560">
    <property type="entry name" value="Alpha-L RNA-binding motif"/>
    <property type="match status" value="1"/>
</dbReference>
<dbReference type="InterPro" id="IPR042092">
    <property type="entry name" value="PsdUridine_s_RsuA/RluB/E/F_cat"/>
</dbReference>
<dbReference type="InterPro" id="IPR020103">
    <property type="entry name" value="PsdUridine_synth_cat_dom_sf"/>
</dbReference>
<accession>A0ABV4WRN6</accession>
<dbReference type="RefSeq" id="WP_413279884.1">
    <property type="nucleotide sequence ID" value="NZ_JBHFNT010000215.1"/>
</dbReference>